<protein>
    <submittedName>
        <fullName evidence="1">Uncharacterized protein</fullName>
    </submittedName>
</protein>
<organism evidence="1 2">
    <name type="scientific">Variovorax ginsengisoli</name>
    <dbReference type="NCBI Taxonomy" id="363844"/>
    <lineage>
        <taxon>Bacteria</taxon>
        <taxon>Pseudomonadati</taxon>
        <taxon>Pseudomonadota</taxon>
        <taxon>Betaproteobacteria</taxon>
        <taxon>Burkholderiales</taxon>
        <taxon>Comamonadaceae</taxon>
        <taxon>Variovorax</taxon>
    </lineage>
</organism>
<evidence type="ECO:0000313" key="2">
    <source>
        <dbReference type="Proteomes" id="UP001226867"/>
    </source>
</evidence>
<name>A0ABT9S7T5_9BURK</name>
<keyword evidence="2" id="KW-1185">Reference proteome</keyword>
<evidence type="ECO:0000313" key="1">
    <source>
        <dbReference type="EMBL" id="MDP9899974.1"/>
    </source>
</evidence>
<accession>A0ABT9S7T5</accession>
<comment type="caution">
    <text evidence="1">The sequence shown here is derived from an EMBL/GenBank/DDBJ whole genome shotgun (WGS) entry which is preliminary data.</text>
</comment>
<reference evidence="1 2" key="1">
    <citation type="submission" date="2023-07" db="EMBL/GenBank/DDBJ databases">
        <title>Sorghum-associated microbial communities from plants grown in Nebraska, USA.</title>
        <authorList>
            <person name="Schachtman D."/>
        </authorList>
    </citation>
    <scope>NUCLEOTIDE SEQUENCE [LARGE SCALE GENOMIC DNA]</scope>
    <source>
        <strain evidence="1 2">DS1607</strain>
    </source>
</reference>
<sequence length="440" mass="48486">MNQAAVDGHLKGFTLSQAGAQPNLTGTYDKASGVVTLPSNSFAPTGTTAGADLSAVLRLQDMALRFAQSDYDDPVSKLRLPVTQEMVNNLQSTINGSPTLAQEMKKAVTPPGPGQAAPLQHFAPLSGTVAGGTYDGDTKTMSLPPSSLAVPSSRFNSVDMTFVLGHETQHAFNHAGMTTASQSFNTEALQIAQSNSLAHDYTGPIERLIRGSRKLTLPIFAALVLAACAQFPAPTPEEPKPMNTSTETYRPHMLDEYPDLTPEEMGRRMLKLIDSLNSFDELSLERVRRVTQLRMAYAPAGDLYSFTVHLPPSGWYYGIDYHNNLRSPNLKGVTYQFLNDDDSARMTPVCAMDYDAYVTALKDMGFQEREDMAQYETYPTLPPRRNENTGLLETPPPNFRRLPVYFFARKSVVVQITRWREADAPDEKLRHACVQSIAVR</sequence>
<proteinExistence type="predicted"/>
<gene>
    <name evidence="1" type="ORF">J2W36_002225</name>
</gene>
<dbReference type="RefSeq" id="WP_307689790.1">
    <property type="nucleotide sequence ID" value="NZ_JAUSRO010000006.1"/>
</dbReference>
<dbReference type="EMBL" id="JAUSRO010000006">
    <property type="protein sequence ID" value="MDP9899974.1"/>
    <property type="molecule type" value="Genomic_DNA"/>
</dbReference>
<dbReference type="Proteomes" id="UP001226867">
    <property type="component" value="Unassembled WGS sequence"/>
</dbReference>